<gene>
    <name evidence="1" type="ORF">DPX16_6488</name>
</gene>
<organism evidence="1 2">
    <name type="scientific">Anabarilius grahami</name>
    <name type="common">Kanglang fish</name>
    <name type="synonym">Barilius grahami</name>
    <dbReference type="NCBI Taxonomy" id="495550"/>
    <lineage>
        <taxon>Eukaryota</taxon>
        <taxon>Metazoa</taxon>
        <taxon>Chordata</taxon>
        <taxon>Craniata</taxon>
        <taxon>Vertebrata</taxon>
        <taxon>Euteleostomi</taxon>
        <taxon>Actinopterygii</taxon>
        <taxon>Neopterygii</taxon>
        <taxon>Teleostei</taxon>
        <taxon>Ostariophysi</taxon>
        <taxon>Cypriniformes</taxon>
        <taxon>Xenocyprididae</taxon>
        <taxon>Xenocypridinae</taxon>
        <taxon>Xenocypridinae incertae sedis</taxon>
        <taxon>Anabarilius</taxon>
    </lineage>
</organism>
<reference evidence="1 2" key="1">
    <citation type="submission" date="2018-10" db="EMBL/GenBank/DDBJ databases">
        <title>Genome assembly for a Yunnan-Guizhou Plateau 3E fish, Anabarilius grahami (Regan), and its evolutionary and genetic applications.</title>
        <authorList>
            <person name="Jiang W."/>
        </authorList>
    </citation>
    <scope>NUCLEOTIDE SEQUENCE [LARGE SCALE GENOMIC DNA]</scope>
    <source>
        <strain evidence="1">AG-KIZ</strain>
        <tissue evidence="1">Muscle</tissue>
    </source>
</reference>
<dbReference type="EMBL" id="RJVU01047059">
    <property type="protein sequence ID" value="ROL44043.1"/>
    <property type="molecule type" value="Genomic_DNA"/>
</dbReference>
<comment type="caution">
    <text evidence="1">The sequence shown here is derived from an EMBL/GenBank/DDBJ whole genome shotgun (WGS) entry which is preliminary data.</text>
</comment>
<sequence>MPAILVVTNMKSGLPKPIHSALPIPQVPTRAVAPRPCFTSPPQSSAHLHLGSDWAPGKNYHPADSEEDTQMYFLHLSLDMSIKTSVVLSVCLFKSHPFVFALWYSIIETPPCR</sequence>
<evidence type="ECO:0000313" key="2">
    <source>
        <dbReference type="Proteomes" id="UP000281406"/>
    </source>
</evidence>
<protein>
    <submittedName>
        <fullName evidence="1">Neuron navigator 2</fullName>
    </submittedName>
</protein>
<proteinExistence type="predicted"/>
<dbReference type="Proteomes" id="UP000281406">
    <property type="component" value="Unassembled WGS sequence"/>
</dbReference>
<evidence type="ECO:0000313" key="1">
    <source>
        <dbReference type="EMBL" id="ROL44043.1"/>
    </source>
</evidence>
<keyword evidence="2" id="KW-1185">Reference proteome</keyword>
<dbReference type="AlphaFoldDB" id="A0A3N0YCT7"/>
<name>A0A3N0YCT7_ANAGA</name>
<dbReference type="OrthoDB" id="8958287at2759"/>
<accession>A0A3N0YCT7</accession>